<feature type="signal peptide" evidence="1">
    <location>
        <begin position="1"/>
        <end position="23"/>
    </location>
</feature>
<protein>
    <recommendedName>
        <fullName evidence="4">UrcA family protein</fullName>
    </recommendedName>
</protein>
<dbReference type="InterPro" id="IPR058067">
    <property type="entry name" value="CC_3452-like"/>
</dbReference>
<dbReference type="NCBIfam" id="NF047636">
    <property type="entry name" value="CC_3452_fam"/>
    <property type="match status" value="1"/>
</dbReference>
<proteinExistence type="predicted"/>
<dbReference type="EMBL" id="SSTI01000002">
    <property type="protein sequence ID" value="THG41619.1"/>
    <property type="molecule type" value="Genomic_DNA"/>
</dbReference>
<gene>
    <name evidence="2" type="ORF">E5988_03690</name>
</gene>
<comment type="caution">
    <text evidence="2">The sequence shown here is derived from an EMBL/GenBank/DDBJ whole genome shotgun (WGS) entry which is preliminary data.</text>
</comment>
<dbReference type="RefSeq" id="WP_136450765.1">
    <property type="nucleotide sequence ID" value="NZ_SSTI01000002.1"/>
</dbReference>
<evidence type="ECO:0000313" key="2">
    <source>
        <dbReference type="EMBL" id="THG41619.1"/>
    </source>
</evidence>
<evidence type="ECO:0000256" key="1">
    <source>
        <dbReference type="SAM" id="SignalP"/>
    </source>
</evidence>
<feature type="chain" id="PRO_5045660490" description="UrcA family protein" evidence="1">
    <location>
        <begin position="24"/>
        <end position="119"/>
    </location>
</feature>
<evidence type="ECO:0000313" key="3">
    <source>
        <dbReference type="Proteomes" id="UP000308038"/>
    </source>
</evidence>
<organism evidence="2 3">
    <name type="scientific">Sphingomonas olei</name>
    <dbReference type="NCBI Taxonomy" id="1886787"/>
    <lineage>
        <taxon>Bacteria</taxon>
        <taxon>Pseudomonadati</taxon>
        <taxon>Pseudomonadota</taxon>
        <taxon>Alphaproteobacteria</taxon>
        <taxon>Sphingomonadales</taxon>
        <taxon>Sphingomonadaceae</taxon>
        <taxon>Sphingomonas</taxon>
    </lineage>
</organism>
<sequence length="119" mass="12001">MIRMLAKSVLASAALLASFGAHAQTNGAYVATPAETPTKTVLMTRDTPWMLRNGAYVATNAPMRDMAACQLVARSTGALTAFTANGQAFDAAALDACNAKAKGGKAVAAKASANAAPAN</sequence>
<dbReference type="Pfam" id="PF26624">
    <property type="entry name" value="DUF8200"/>
    <property type="match status" value="1"/>
</dbReference>
<dbReference type="Proteomes" id="UP000308038">
    <property type="component" value="Unassembled WGS sequence"/>
</dbReference>
<keyword evidence="3" id="KW-1185">Reference proteome</keyword>
<name>A0ABY2QKI5_9SPHN</name>
<keyword evidence="1" id="KW-0732">Signal</keyword>
<reference evidence="2 3" key="1">
    <citation type="submission" date="2019-04" db="EMBL/GenBank/DDBJ databases">
        <title>Microbes associate with the intestines of laboratory mice.</title>
        <authorList>
            <person name="Navarre W."/>
            <person name="Wong E."/>
            <person name="Huang K.C."/>
            <person name="Tropini C."/>
            <person name="Ng K."/>
            <person name="Yu B."/>
        </authorList>
    </citation>
    <scope>NUCLEOTIDE SEQUENCE [LARGE SCALE GENOMIC DNA]</scope>
    <source>
        <strain evidence="2 3">NM83_B4-11</strain>
    </source>
</reference>
<accession>A0ABY2QKI5</accession>
<evidence type="ECO:0008006" key="4">
    <source>
        <dbReference type="Google" id="ProtNLM"/>
    </source>
</evidence>
<dbReference type="InterPro" id="IPR058513">
    <property type="entry name" value="DUF8200"/>
</dbReference>